<keyword evidence="1 4" id="KW-0489">Methyltransferase</keyword>
<dbReference type="GO" id="GO:0009086">
    <property type="term" value="P:methionine biosynthetic process"/>
    <property type="evidence" value="ECO:0007669"/>
    <property type="project" value="InterPro"/>
</dbReference>
<dbReference type="EMBL" id="CP019070">
    <property type="protein sequence ID" value="APW65720.1"/>
    <property type="molecule type" value="Genomic_DNA"/>
</dbReference>
<dbReference type="OrthoDB" id="9803687at2"/>
<dbReference type="KEGG" id="alp:LPB137_07580"/>
<feature type="binding site" evidence="3 4">
    <location>
        <position position="287"/>
    </location>
    <ligand>
        <name>Zn(2+)</name>
        <dbReference type="ChEBI" id="CHEBI:29105"/>
    </ligand>
</feature>
<dbReference type="Proteomes" id="UP000186074">
    <property type="component" value="Chromosome"/>
</dbReference>
<dbReference type="GO" id="GO:0008168">
    <property type="term" value="F:methyltransferase activity"/>
    <property type="evidence" value="ECO:0007669"/>
    <property type="project" value="UniProtKB-UniRule"/>
</dbReference>
<keyword evidence="3 4" id="KW-0862">Zinc</keyword>
<dbReference type="PIRSF" id="PIRSF037505">
    <property type="entry name" value="Betaine_HMT"/>
    <property type="match status" value="1"/>
</dbReference>
<evidence type="ECO:0000313" key="6">
    <source>
        <dbReference type="EMBL" id="APW65720.1"/>
    </source>
</evidence>
<protein>
    <submittedName>
        <fullName evidence="6">Homocysteine S-methyltransferase</fullName>
    </submittedName>
</protein>
<comment type="cofactor">
    <cofactor evidence="3">
        <name>Zn(2+)</name>
        <dbReference type="ChEBI" id="CHEBI:29105"/>
    </cofactor>
    <text evidence="3">Binds 1 zinc ion per subunit.</text>
</comment>
<dbReference type="InterPro" id="IPR003726">
    <property type="entry name" value="HCY_dom"/>
</dbReference>
<dbReference type="STRING" id="1850254.LPB137_07580"/>
<organism evidence="6 7">
    <name type="scientific">Poseidonibacter parvus</name>
    <dbReference type="NCBI Taxonomy" id="1850254"/>
    <lineage>
        <taxon>Bacteria</taxon>
        <taxon>Pseudomonadati</taxon>
        <taxon>Campylobacterota</taxon>
        <taxon>Epsilonproteobacteria</taxon>
        <taxon>Campylobacterales</taxon>
        <taxon>Arcobacteraceae</taxon>
        <taxon>Poseidonibacter</taxon>
    </lineage>
</organism>
<keyword evidence="3 4" id="KW-0479">Metal-binding</keyword>
<feature type="binding site" evidence="3 4">
    <location>
        <position position="288"/>
    </location>
    <ligand>
        <name>Zn(2+)</name>
        <dbReference type="ChEBI" id="CHEBI:29105"/>
    </ligand>
</feature>
<name>A0A1P8KMC9_9BACT</name>
<keyword evidence="7" id="KW-1185">Reference proteome</keyword>
<evidence type="ECO:0000256" key="1">
    <source>
        <dbReference type="ARBA" id="ARBA00022603"/>
    </source>
</evidence>
<dbReference type="InterPro" id="IPR017226">
    <property type="entry name" value="BHMT-like"/>
</dbReference>
<accession>A0A1P8KMC9</accession>
<dbReference type="GO" id="GO:0032259">
    <property type="term" value="P:methylation"/>
    <property type="evidence" value="ECO:0007669"/>
    <property type="project" value="UniProtKB-KW"/>
</dbReference>
<dbReference type="Gene3D" id="3.20.20.330">
    <property type="entry name" value="Homocysteine-binding-like domain"/>
    <property type="match status" value="1"/>
</dbReference>
<dbReference type="GO" id="GO:0008270">
    <property type="term" value="F:zinc ion binding"/>
    <property type="evidence" value="ECO:0007669"/>
    <property type="project" value="InterPro"/>
</dbReference>
<evidence type="ECO:0000313" key="7">
    <source>
        <dbReference type="Proteomes" id="UP000186074"/>
    </source>
</evidence>
<evidence type="ECO:0000256" key="2">
    <source>
        <dbReference type="ARBA" id="ARBA00022679"/>
    </source>
</evidence>
<feature type="domain" description="Hcy-binding" evidence="5">
    <location>
        <begin position="1"/>
        <end position="302"/>
    </location>
</feature>
<evidence type="ECO:0000259" key="5">
    <source>
        <dbReference type="PROSITE" id="PS50970"/>
    </source>
</evidence>
<dbReference type="SUPFAM" id="SSF82282">
    <property type="entry name" value="Homocysteine S-methyltransferase"/>
    <property type="match status" value="1"/>
</dbReference>
<dbReference type="RefSeq" id="WP_076086566.1">
    <property type="nucleotide sequence ID" value="NZ_CP019070.1"/>
</dbReference>
<sequence>MNKDFFKETRILDGGLGQELLLRGMNPKGTLWSANALLQEKYHQLLLDIHLDFIKAGAEVIITATFTTRKLRLKDNNIEDKFAYLNIKAGEIAKKAKDLNPHVLIAGGLPPQYLTYETDTRSEKEIKENFYEQAKLLNPYVDFFYFDVLSSVREIKLAIEAIEEFNKPYLIGAHISEGNKMPSGDNISDIITNIEHKNILGVILSCVSPETYENNLDELKSLGVPFGFKLNAFVTTKPKLGYTNNYNNSKTKNPSEFLGQRMDLTPSKIGLLVQKFKDSGATILGGCCETGPKHIEEMAKLK</sequence>
<dbReference type="InterPro" id="IPR036589">
    <property type="entry name" value="HCY_dom_sf"/>
</dbReference>
<dbReference type="PANTHER" id="PTHR11103:SF18">
    <property type="entry name" value="SLR1189 PROTEIN"/>
    <property type="match status" value="1"/>
</dbReference>
<evidence type="ECO:0000256" key="4">
    <source>
        <dbReference type="PROSITE-ProRule" id="PRU00333"/>
    </source>
</evidence>
<dbReference type="PROSITE" id="PS50970">
    <property type="entry name" value="HCY"/>
    <property type="match status" value="1"/>
</dbReference>
<dbReference type="Pfam" id="PF02574">
    <property type="entry name" value="S-methyl_trans"/>
    <property type="match status" value="1"/>
</dbReference>
<evidence type="ECO:0000256" key="3">
    <source>
        <dbReference type="PIRSR" id="PIRSR037505-2"/>
    </source>
</evidence>
<dbReference type="PANTHER" id="PTHR11103">
    <property type="entry name" value="SLR1189 PROTEIN"/>
    <property type="match status" value="1"/>
</dbReference>
<reference evidence="6 7" key="1">
    <citation type="submission" date="2017-01" db="EMBL/GenBank/DDBJ databases">
        <title>Genome sequencing of Arcobacter sp. LPB0137.</title>
        <authorList>
            <person name="Lee G.-W."/>
            <person name="Yi H."/>
        </authorList>
    </citation>
    <scope>NUCLEOTIDE SEQUENCE [LARGE SCALE GENOMIC DNA]</scope>
    <source>
        <strain evidence="6 7">LPB0137</strain>
    </source>
</reference>
<proteinExistence type="predicted"/>
<gene>
    <name evidence="6" type="ORF">LPB137_07580</name>
</gene>
<dbReference type="AlphaFoldDB" id="A0A1P8KMC9"/>
<feature type="binding site" evidence="4">
    <location>
        <position position="206"/>
    </location>
    <ligand>
        <name>Zn(2+)</name>
        <dbReference type="ChEBI" id="CHEBI:29105"/>
    </ligand>
</feature>
<keyword evidence="2 4" id="KW-0808">Transferase</keyword>